<evidence type="ECO:0000256" key="4">
    <source>
        <dbReference type="PROSITE-ProRule" id="PRU00433"/>
    </source>
</evidence>
<dbReference type="PROSITE" id="PS51007">
    <property type="entry name" value="CYTC"/>
    <property type="match status" value="1"/>
</dbReference>
<dbReference type="SUPFAM" id="SSF48431">
    <property type="entry name" value="Lipovitellin-phosvitin complex, superhelical domain"/>
    <property type="match status" value="1"/>
</dbReference>
<sequence precursor="true">MFQKHIFPIVCLLLACSCVVAEENTSTATPPPLTAKDKLIVETVLRLKSFDIESSKPAKEALLRYLRAQPGTDSYFELLERFKLAEMADDLLEFSLSHSDQSNGVRAAKILFSMECEARLRSAIDSDNLERSVAAATLVGHAGGDKTVPLLLPILTSAKYPRGVRTAAVAGIGRRTDGQQALLALVTDGKLAEDLKFAAANVLLSSDQDAIQQRAAKYLELPATADSQPLPPLETLVQRRGDVAAGAIVFRTIGTCNHCHKVLGEGKDVGPDLSEIGSKLSREAMYVSILDPSAAVSHNFETYSLLTDDGSAITGLLINDSEDAVTLRTAEGIDNTVRKDEIEILKKQTKSLMPQDLQRLMTADQLVNLVEYTMTLKKQ</sequence>
<proteinExistence type="predicted"/>
<dbReference type="Proteomes" id="UP000316304">
    <property type="component" value="Unassembled WGS sequence"/>
</dbReference>
<dbReference type="Gene3D" id="1.25.10.20">
    <property type="entry name" value="Vitellinogen, superhelical"/>
    <property type="match status" value="1"/>
</dbReference>
<dbReference type="GO" id="GO:0009055">
    <property type="term" value="F:electron transfer activity"/>
    <property type="evidence" value="ECO:0007669"/>
    <property type="project" value="InterPro"/>
</dbReference>
<organism evidence="7 8">
    <name type="scientific">Novipirellula galeiformis</name>
    <dbReference type="NCBI Taxonomy" id="2528004"/>
    <lineage>
        <taxon>Bacteria</taxon>
        <taxon>Pseudomonadati</taxon>
        <taxon>Planctomycetota</taxon>
        <taxon>Planctomycetia</taxon>
        <taxon>Pirellulales</taxon>
        <taxon>Pirellulaceae</taxon>
        <taxon>Novipirellula</taxon>
    </lineage>
</organism>
<dbReference type="InterPro" id="IPR009056">
    <property type="entry name" value="Cyt_c-like_dom"/>
</dbReference>
<dbReference type="NCBIfam" id="TIGR02603">
    <property type="entry name" value="CxxCH_TIGR02603"/>
    <property type="match status" value="1"/>
</dbReference>
<accession>A0A5C6CCL2</accession>
<dbReference type="PANTHER" id="PTHR33546:SF1">
    <property type="entry name" value="LARGE, MULTIFUNCTIONAL SECRETED PROTEIN"/>
    <property type="match status" value="1"/>
</dbReference>
<evidence type="ECO:0000256" key="2">
    <source>
        <dbReference type="ARBA" id="ARBA00022723"/>
    </source>
</evidence>
<dbReference type="PROSITE" id="PS51257">
    <property type="entry name" value="PROKAR_LIPOPROTEIN"/>
    <property type="match status" value="1"/>
</dbReference>
<evidence type="ECO:0000256" key="1">
    <source>
        <dbReference type="ARBA" id="ARBA00022617"/>
    </source>
</evidence>
<dbReference type="Gene3D" id="1.10.760.10">
    <property type="entry name" value="Cytochrome c-like domain"/>
    <property type="match status" value="1"/>
</dbReference>
<gene>
    <name evidence="7" type="ORF">Pla52o_41900</name>
</gene>
<dbReference type="GO" id="GO:0046872">
    <property type="term" value="F:metal ion binding"/>
    <property type="evidence" value="ECO:0007669"/>
    <property type="project" value="UniProtKB-KW"/>
</dbReference>
<feature type="chain" id="PRO_5022871817" description="Cytochrome c domain-containing protein" evidence="5">
    <location>
        <begin position="22"/>
        <end position="379"/>
    </location>
</feature>
<dbReference type="InterPro" id="IPR013427">
    <property type="entry name" value="Haem-bd_dom_put"/>
</dbReference>
<dbReference type="AlphaFoldDB" id="A0A5C6CCL2"/>
<feature type="domain" description="Cytochrome c" evidence="6">
    <location>
        <begin position="241"/>
        <end position="377"/>
    </location>
</feature>
<keyword evidence="5" id="KW-0732">Signal</keyword>
<dbReference type="SUPFAM" id="SSF46626">
    <property type="entry name" value="Cytochrome c"/>
    <property type="match status" value="1"/>
</dbReference>
<dbReference type="RefSeq" id="WP_146596255.1">
    <property type="nucleotide sequence ID" value="NZ_SJPT01000007.1"/>
</dbReference>
<dbReference type="OrthoDB" id="247847at2"/>
<reference evidence="7 8" key="1">
    <citation type="submission" date="2019-02" db="EMBL/GenBank/DDBJ databases">
        <title>Deep-cultivation of Planctomycetes and their phenomic and genomic characterization uncovers novel biology.</title>
        <authorList>
            <person name="Wiegand S."/>
            <person name="Jogler M."/>
            <person name="Boedeker C."/>
            <person name="Pinto D."/>
            <person name="Vollmers J."/>
            <person name="Rivas-Marin E."/>
            <person name="Kohn T."/>
            <person name="Peeters S.H."/>
            <person name="Heuer A."/>
            <person name="Rast P."/>
            <person name="Oberbeckmann S."/>
            <person name="Bunk B."/>
            <person name="Jeske O."/>
            <person name="Meyerdierks A."/>
            <person name="Storesund J.E."/>
            <person name="Kallscheuer N."/>
            <person name="Luecker S."/>
            <person name="Lage O.M."/>
            <person name="Pohl T."/>
            <person name="Merkel B.J."/>
            <person name="Hornburger P."/>
            <person name="Mueller R.-W."/>
            <person name="Bruemmer F."/>
            <person name="Labrenz M."/>
            <person name="Spormann A.M."/>
            <person name="Op Den Camp H."/>
            <person name="Overmann J."/>
            <person name="Amann R."/>
            <person name="Jetten M.S.M."/>
            <person name="Mascher T."/>
            <person name="Medema M.H."/>
            <person name="Devos D.P."/>
            <person name="Kaster A.-K."/>
            <person name="Ovreas L."/>
            <person name="Rohde M."/>
            <person name="Galperin M.Y."/>
            <person name="Jogler C."/>
        </authorList>
    </citation>
    <scope>NUCLEOTIDE SEQUENCE [LARGE SCALE GENOMIC DNA]</scope>
    <source>
        <strain evidence="7 8">Pla52o</strain>
    </source>
</reference>
<dbReference type="InterPro" id="IPR036909">
    <property type="entry name" value="Cyt_c-like_dom_sf"/>
</dbReference>
<evidence type="ECO:0000313" key="8">
    <source>
        <dbReference type="Proteomes" id="UP000316304"/>
    </source>
</evidence>
<dbReference type="EMBL" id="SJPT01000007">
    <property type="protein sequence ID" value="TWU21156.1"/>
    <property type="molecule type" value="Genomic_DNA"/>
</dbReference>
<evidence type="ECO:0000259" key="6">
    <source>
        <dbReference type="PROSITE" id="PS51007"/>
    </source>
</evidence>
<protein>
    <recommendedName>
        <fullName evidence="6">Cytochrome c domain-containing protein</fullName>
    </recommendedName>
</protein>
<evidence type="ECO:0000256" key="5">
    <source>
        <dbReference type="SAM" id="SignalP"/>
    </source>
</evidence>
<feature type="signal peptide" evidence="5">
    <location>
        <begin position="1"/>
        <end position="21"/>
    </location>
</feature>
<dbReference type="GO" id="GO:0020037">
    <property type="term" value="F:heme binding"/>
    <property type="evidence" value="ECO:0007669"/>
    <property type="project" value="InterPro"/>
</dbReference>
<evidence type="ECO:0000313" key="7">
    <source>
        <dbReference type="EMBL" id="TWU21156.1"/>
    </source>
</evidence>
<keyword evidence="1 4" id="KW-0349">Heme</keyword>
<keyword evidence="2 4" id="KW-0479">Metal-binding</keyword>
<keyword evidence="8" id="KW-1185">Reference proteome</keyword>
<evidence type="ECO:0000256" key="3">
    <source>
        <dbReference type="ARBA" id="ARBA00023004"/>
    </source>
</evidence>
<keyword evidence="3 4" id="KW-0408">Iron</keyword>
<comment type="caution">
    <text evidence="7">The sequence shown here is derived from an EMBL/GenBank/DDBJ whole genome shotgun (WGS) entry which is preliminary data.</text>
</comment>
<dbReference type="InterPro" id="IPR011030">
    <property type="entry name" value="Lipovitellin_superhlx_dom"/>
</dbReference>
<name>A0A5C6CCL2_9BACT</name>
<dbReference type="PANTHER" id="PTHR33546">
    <property type="entry name" value="LARGE, MULTIFUNCTIONAL SECRETED PROTEIN-RELATED"/>
    <property type="match status" value="1"/>
</dbReference>